<dbReference type="PANTHER" id="PTHR10098">
    <property type="entry name" value="RAPSYN-RELATED"/>
    <property type="match status" value="1"/>
</dbReference>
<accession>A0ABR3FIT7</accession>
<dbReference type="Pfam" id="PF12770">
    <property type="entry name" value="CHAT"/>
    <property type="match status" value="1"/>
</dbReference>
<dbReference type="Pfam" id="PF13374">
    <property type="entry name" value="TPR_10"/>
    <property type="match status" value="1"/>
</dbReference>
<evidence type="ECO:0000259" key="1">
    <source>
        <dbReference type="Pfam" id="PF12770"/>
    </source>
</evidence>
<dbReference type="InterPro" id="IPR011990">
    <property type="entry name" value="TPR-like_helical_dom_sf"/>
</dbReference>
<name>A0ABR3FIT7_9AGAR</name>
<feature type="domain" description="CHAT" evidence="1">
    <location>
        <begin position="754"/>
        <end position="991"/>
    </location>
</feature>
<dbReference type="PANTHER" id="PTHR10098:SF108">
    <property type="entry name" value="TETRATRICOPEPTIDE REPEAT PROTEIN 28"/>
    <property type="match status" value="1"/>
</dbReference>
<keyword evidence="3" id="KW-1185">Reference proteome</keyword>
<organism evidence="2 3">
    <name type="scientific">Marasmius crinis-equi</name>
    <dbReference type="NCBI Taxonomy" id="585013"/>
    <lineage>
        <taxon>Eukaryota</taxon>
        <taxon>Fungi</taxon>
        <taxon>Dikarya</taxon>
        <taxon>Basidiomycota</taxon>
        <taxon>Agaricomycotina</taxon>
        <taxon>Agaricomycetes</taxon>
        <taxon>Agaricomycetidae</taxon>
        <taxon>Agaricales</taxon>
        <taxon>Marasmiineae</taxon>
        <taxon>Marasmiaceae</taxon>
        <taxon>Marasmius</taxon>
    </lineage>
</organism>
<dbReference type="SUPFAM" id="SSF48452">
    <property type="entry name" value="TPR-like"/>
    <property type="match status" value="2"/>
</dbReference>
<dbReference type="EMBL" id="JBAHYK010000319">
    <property type="protein sequence ID" value="KAL0575285.1"/>
    <property type="molecule type" value="Genomic_DNA"/>
</dbReference>
<dbReference type="Proteomes" id="UP001465976">
    <property type="component" value="Unassembled WGS sequence"/>
</dbReference>
<evidence type="ECO:0000313" key="3">
    <source>
        <dbReference type="Proteomes" id="UP001465976"/>
    </source>
</evidence>
<evidence type="ECO:0000313" key="2">
    <source>
        <dbReference type="EMBL" id="KAL0575285.1"/>
    </source>
</evidence>
<gene>
    <name evidence="2" type="ORF">V5O48_006686</name>
</gene>
<reference evidence="2 3" key="1">
    <citation type="submission" date="2024-02" db="EMBL/GenBank/DDBJ databases">
        <title>A draft genome for the cacao thread blight pathogen Marasmius crinis-equi.</title>
        <authorList>
            <person name="Cohen S.P."/>
            <person name="Baruah I.K."/>
            <person name="Amoako-Attah I."/>
            <person name="Bukari Y."/>
            <person name="Meinhardt L.W."/>
            <person name="Bailey B.A."/>
        </authorList>
    </citation>
    <scope>NUCLEOTIDE SEQUENCE [LARGE SCALE GENOMIC DNA]</scope>
    <source>
        <strain evidence="2 3">GH-76</strain>
    </source>
</reference>
<proteinExistence type="predicted"/>
<sequence length="1044" mass="116708">MRRVVSLCPARHRRHAPALDQLAAAMRKRYDQTGKIEDVEEEITLHKEALQLRPEGHSDRPKSLNNLAKIIRVRFEMLGRSEDLEEAIGYAREALSLALTESDERARALGSLGGALAMLFEHAGDMKDLEAAIECFQEMLRICPQSHPGRSGTLNDVANAMRTRFRETGKMEDLGKAVEFSREALSVCPAGDRERPLVLGNLASTLLTRFTQNGSMEDLEESIDLIRQALSLQPEGHPDRPLTLGHLPVAILFRFGETGKTEDLEDCIQLFRESLSLFHEGHADRAMALSNLSSAILARFQQVGRIEDADEGIKILRETLRLLPDDHPYRSEALMNLAAATVRRFELTPAPEALNEAIDLYRQALDFLPPEHTYRPAVMQGYSGALRKRFQLSGEAQDLDQAISLNDEALGLWPSGHPERCASLKELALTLLKRFELSSTDTDMERAYQVASKAEEELPADHPLHADIRASIAAVLLKMHSVDPADGKRISAAFDYFQRATTHTPASVKARFTVALERIASARECRDSSVISAYAISLSLLTRFLITNPSVELQHKFFRSTAIIPKTLASDAAAAAIEAGQLDIAVEFLEQGRTILWSEMRNFRPPLEQLREANAEYADQLQDLTTQLEHQATSSEATPMPNESPVPLEVRQKNYRILSERFDELLGQIRELKGFTHFLDTVSFQTLRTAASEGPVIIINISQYRSDAIIIHETQDAVLVPLPAIEHETLAGFASFCSDPQSTRADDLPKKLRQVLQALWRMVVGPVVDHLSPTLPTKSRIWWCPTSHLCALPLHAAGPYLPKQRNLPDLYISSYTSTLSVLMAARSRPTTKTTKPELLVIADTGQPGSEIPSVEQALQQIRKYDENAHITSGKDATKENILSSLPHHRWVHFACHGHREQESFHSWFQLYDNQRLELLDLIHARLPNAELAFLSACHAAAVDAQGTPDEVIHLAGALQFCGFRSVIGTLWAMADVDGPDVANDFYGYMIPQNGSLKEFMQSAEGLNVVTKEMRKRKIPLDRWRLSRITQPHADSYHHHPPQEV</sequence>
<dbReference type="Gene3D" id="1.25.40.10">
    <property type="entry name" value="Tetratricopeptide repeat domain"/>
    <property type="match status" value="3"/>
</dbReference>
<protein>
    <recommendedName>
        <fullName evidence="1">CHAT domain-containing protein</fullName>
    </recommendedName>
</protein>
<comment type="caution">
    <text evidence="2">The sequence shown here is derived from an EMBL/GenBank/DDBJ whole genome shotgun (WGS) entry which is preliminary data.</text>
</comment>
<dbReference type="InterPro" id="IPR024983">
    <property type="entry name" value="CHAT_dom"/>
</dbReference>